<proteinExistence type="predicted"/>
<reference evidence="1" key="2">
    <citation type="journal article" date="2015" name="Fish Shellfish Immunol.">
        <title>Early steps in the European eel (Anguilla anguilla)-Vibrio vulnificus interaction in the gills: Role of the RtxA13 toxin.</title>
        <authorList>
            <person name="Callol A."/>
            <person name="Pajuelo D."/>
            <person name="Ebbesson L."/>
            <person name="Teles M."/>
            <person name="MacKenzie S."/>
            <person name="Amaro C."/>
        </authorList>
    </citation>
    <scope>NUCLEOTIDE SEQUENCE</scope>
</reference>
<name>A0A0E9XX05_ANGAN</name>
<sequence length="58" mass="6925">MLICILFPGFVLYCLHVQVLWMHVFWLSLISNIVHADVNVTHLLRLESKYFFVFLFPT</sequence>
<reference evidence="1" key="1">
    <citation type="submission" date="2014-11" db="EMBL/GenBank/DDBJ databases">
        <authorList>
            <person name="Amaro Gonzalez C."/>
        </authorList>
    </citation>
    <scope>NUCLEOTIDE SEQUENCE</scope>
</reference>
<protein>
    <submittedName>
        <fullName evidence="1">Uncharacterized protein</fullName>
    </submittedName>
</protein>
<dbReference type="EMBL" id="GBXM01001621">
    <property type="protein sequence ID" value="JAI06957.1"/>
    <property type="molecule type" value="Transcribed_RNA"/>
</dbReference>
<organism evidence="1">
    <name type="scientific">Anguilla anguilla</name>
    <name type="common">European freshwater eel</name>
    <name type="synonym">Muraena anguilla</name>
    <dbReference type="NCBI Taxonomy" id="7936"/>
    <lineage>
        <taxon>Eukaryota</taxon>
        <taxon>Metazoa</taxon>
        <taxon>Chordata</taxon>
        <taxon>Craniata</taxon>
        <taxon>Vertebrata</taxon>
        <taxon>Euteleostomi</taxon>
        <taxon>Actinopterygii</taxon>
        <taxon>Neopterygii</taxon>
        <taxon>Teleostei</taxon>
        <taxon>Anguilliformes</taxon>
        <taxon>Anguillidae</taxon>
        <taxon>Anguilla</taxon>
    </lineage>
</organism>
<accession>A0A0E9XX05</accession>
<dbReference type="AlphaFoldDB" id="A0A0E9XX05"/>
<evidence type="ECO:0000313" key="1">
    <source>
        <dbReference type="EMBL" id="JAI06957.1"/>
    </source>
</evidence>